<feature type="domain" description="F-box" evidence="2">
    <location>
        <begin position="285"/>
        <end position="331"/>
    </location>
</feature>
<reference evidence="3" key="1">
    <citation type="journal article" date="2021" name="Nat. Commun.">
        <title>Genetic determinants of endophytism in the Arabidopsis root mycobiome.</title>
        <authorList>
            <person name="Mesny F."/>
            <person name="Miyauchi S."/>
            <person name="Thiergart T."/>
            <person name="Pickel B."/>
            <person name="Atanasova L."/>
            <person name="Karlsson M."/>
            <person name="Huettel B."/>
            <person name="Barry K.W."/>
            <person name="Haridas S."/>
            <person name="Chen C."/>
            <person name="Bauer D."/>
            <person name="Andreopoulos W."/>
            <person name="Pangilinan J."/>
            <person name="LaButti K."/>
            <person name="Riley R."/>
            <person name="Lipzen A."/>
            <person name="Clum A."/>
            <person name="Drula E."/>
            <person name="Henrissat B."/>
            <person name="Kohler A."/>
            <person name="Grigoriev I.V."/>
            <person name="Martin F.M."/>
            <person name="Hacquard S."/>
        </authorList>
    </citation>
    <scope>NUCLEOTIDE SEQUENCE</scope>
    <source>
        <strain evidence="3">MPI-SDFR-AT-0117</strain>
    </source>
</reference>
<evidence type="ECO:0000259" key="2">
    <source>
        <dbReference type="PROSITE" id="PS50181"/>
    </source>
</evidence>
<evidence type="ECO:0000313" key="4">
    <source>
        <dbReference type="Proteomes" id="UP000770015"/>
    </source>
</evidence>
<dbReference type="AlphaFoldDB" id="A0A9P8VFS5"/>
<dbReference type="SUPFAM" id="SSF81383">
    <property type="entry name" value="F-box domain"/>
    <property type="match status" value="1"/>
</dbReference>
<dbReference type="InterPro" id="IPR036047">
    <property type="entry name" value="F-box-like_dom_sf"/>
</dbReference>
<dbReference type="SMART" id="SM00256">
    <property type="entry name" value="FBOX"/>
    <property type="match status" value="1"/>
</dbReference>
<dbReference type="InterPro" id="IPR001810">
    <property type="entry name" value="F-box_dom"/>
</dbReference>
<feature type="region of interest" description="Disordered" evidence="1">
    <location>
        <begin position="64"/>
        <end position="83"/>
    </location>
</feature>
<feature type="compositionally biased region" description="Low complexity" evidence="1">
    <location>
        <begin position="101"/>
        <end position="125"/>
    </location>
</feature>
<sequence length="836" mass="95630">MDNILGQEEEDKMLAQAERDPSLRYDQGPAPTQQQLQQSALELQQMHSRNDFQVLFNNGSQELEEKMPDGQNFRPTPQQSEAENQGAAYFARLQQQQLQHQRYQAQQAQAQQHQAQQHQAQYSHQPLPQQMQGHGPRSLPNDSQQQQHSQNSQHFPQMVQQTQQNGADAQLQRSPPLQYGAHHQQLLQQPVRLQQGQQFWPPQQLGPQPGYEQLLYGQHTSQHGLVSHPQPRQQPAVQAYDNDQYLERMNSAMISAGVPVHMPQAKESNATSSQQKVKAQQQAACRGLDQLPYEILVMIMQQLKPMDFINCRRVSKGVASKLRSNQLCREYLRDKFPLSKWGARWIRYLSQKDAEANAKRRVVTLSEDIRSEMAAEGVILHRQDWSKLLLDAIRRRLAIDTGTYCRKITYKADDCLQNGKLLYSPAIPWGLQGSSHFHDRYADPPWAFENGILVYFKPDKEQYVATMVGLGKKVFVPIKFPTKGRIIRRVRMSQGVLVFDWAELKSTFVPPGEHVHRHWATIFDLVTKKPDPEEDGVQIDFQCRFEWLFDKFTIATDGGDVFFTAHNKTHYVVYSCIRGRGPERRTEPVKEVVQVWDIRKTATQRAPRHDRDLHTRDYVRGAHRRTSEGGNPQFLGLFISRDTVDPQNDDLMVGYVFFHLEHRTVTGLYHQVSSVGLPLGTIPYAWHSRCARPCNYSHHGEVVGAHDSGASDPDWPGRPPHWRHQFGALANTLETARMLSRSAGLAVIVRFKKSTSIGDQVSAEHAFGVSYQESYRGRELVNSKFGNDKLHRSKISGRWNDEGGYIRALCGRFVIFGDETMLVGENPMGDIQVLIL</sequence>
<feature type="compositionally biased region" description="Polar residues" evidence="1">
    <location>
        <begin position="73"/>
        <end position="83"/>
    </location>
</feature>
<feature type="region of interest" description="Disordered" evidence="1">
    <location>
        <begin position="1"/>
        <end position="40"/>
    </location>
</feature>
<dbReference type="EMBL" id="JAGSXJ010000008">
    <property type="protein sequence ID" value="KAH6688983.1"/>
    <property type="molecule type" value="Genomic_DNA"/>
</dbReference>
<protein>
    <recommendedName>
        <fullName evidence="2">F-box domain-containing protein</fullName>
    </recommendedName>
</protein>
<evidence type="ECO:0000256" key="1">
    <source>
        <dbReference type="SAM" id="MobiDB-lite"/>
    </source>
</evidence>
<dbReference type="PROSITE" id="PS50181">
    <property type="entry name" value="FBOX"/>
    <property type="match status" value="1"/>
</dbReference>
<proteinExistence type="predicted"/>
<dbReference type="OrthoDB" id="5334391at2759"/>
<dbReference type="Gene3D" id="1.20.1280.50">
    <property type="match status" value="1"/>
</dbReference>
<evidence type="ECO:0000313" key="3">
    <source>
        <dbReference type="EMBL" id="KAH6688983.1"/>
    </source>
</evidence>
<comment type="caution">
    <text evidence="3">The sequence shown here is derived from an EMBL/GenBank/DDBJ whole genome shotgun (WGS) entry which is preliminary data.</text>
</comment>
<dbReference type="Pfam" id="PF00646">
    <property type="entry name" value="F-box"/>
    <property type="match status" value="1"/>
</dbReference>
<feature type="region of interest" description="Disordered" evidence="1">
    <location>
        <begin position="101"/>
        <end position="171"/>
    </location>
</feature>
<keyword evidence="4" id="KW-1185">Reference proteome</keyword>
<accession>A0A9P8VFS5</accession>
<feature type="compositionally biased region" description="Low complexity" evidence="1">
    <location>
        <begin position="143"/>
        <end position="154"/>
    </location>
</feature>
<dbReference type="CDD" id="cd09917">
    <property type="entry name" value="F-box_SF"/>
    <property type="match status" value="1"/>
</dbReference>
<dbReference type="Proteomes" id="UP000770015">
    <property type="component" value="Unassembled WGS sequence"/>
</dbReference>
<gene>
    <name evidence="3" type="ORF">F5X68DRAFT_230644</name>
</gene>
<organism evidence="3 4">
    <name type="scientific">Plectosphaerella plurivora</name>
    <dbReference type="NCBI Taxonomy" id="936078"/>
    <lineage>
        <taxon>Eukaryota</taxon>
        <taxon>Fungi</taxon>
        <taxon>Dikarya</taxon>
        <taxon>Ascomycota</taxon>
        <taxon>Pezizomycotina</taxon>
        <taxon>Sordariomycetes</taxon>
        <taxon>Hypocreomycetidae</taxon>
        <taxon>Glomerellales</taxon>
        <taxon>Plectosphaerellaceae</taxon>
        <taxon>Plectosphaerella</taxon>
    </lineage>
</organism>
<feature type="compositionally biased region" description="Polar residues" evidence="1">
    <location>
        <begin position="158"/>
        <end position="171"/>
    </location>
</feature>
<name>A0A9P8VFS5_9PEZI</name>